<dbReference type="InterPro" id="IPR015421">
    <property type="entry name" value="PyrdxlP-dep_Trfase_major"/>
</dbReference>
<keyword evidence="4 6" id="KW-0663">Pyridoxal phosphate</keyword>
<keyword evidence="3" id="KW-0210">Decarboxylase</keyword>
<dbReference type="EMBL" id="VBOX01000087">
    <property type="protein sequence ID" value="TMQ62032.1"/>
    <property type="molecule type" value="Genomic_DNA"/>
</dbReference>
<evidence type="ECO:0000313" key="8">
    <source>
        <dbReference type="EMBL" id="TMQ52325.1"/>
    </source>
</evidence>
<evidence type="ECO:0000256" key="1">
    <source>
        <dbReference type="ARBA" id="ARBA00001933"/>
    </source>
</evidence>
<dbReference type="SUPFAM" id="SSF53383">
    <property type="entry name" value="PLP-dependent transferases"/>
    <property type="match status" value="1"/>
</dbReference>
<evidence type="ECO:0000313" key="10">
    <source>
        <dbReference type="Proteomes" id="UP000317366"/>
    </source>
</evidence>
<dbReference type="GO" id="GO:0030170">
    <property type="term" value="F:pyridoxal phosphate binding"/>
    <property type="evidence" value="ECO:0007669"/>
    <property type="project" value="InterPro"/>
</dbReference>
<evidence type="ECO:0000256" key="6">
    <source>
        <dbReference type="PIRSR" id="PIRSR602129-50"/>
    </source>
</evidence>
<evidence type="ECO:0000256" key="4">
    <source>
        <dbReference type="ARBA" id="ARBA00022898"/>
    </source>
</evidence>
<dbReference type="GO" id="GO:0019752">
    <property type="term" value="P:carboxylic acid metabolic process"/>
    <property type="evidence" value="ECO:0007669"/>
    <property type="project" value="InterPro"/>
</dbReference>
<comment type="similarity">
    <text evidence="2 7">Belongs to the group II decarboxylase family.</text>
</comment>
<sequence>MRRLGHRMVDDAMDYLERVRERPVWRPVPENVKAALRSPLPVEGQGAGAVYEDFRRTVFPHGMGNVHPRFWGWVIGTGTPLGALADMLGAAMNPNIGGGDQGANYVELQVLNWLKEMLGYPEAASGLLVSGGSMANLVGLAVARNAKAEADIAQEGVAAARRSMTLYASAETHNSVRKSVSLLGLGRSALREIPVDDDYQIDLAALRRAIDEDRKAGRHPFCVVGNAGTVNTGAIDDLSAIAEICAAENLWFHVDGAFGALAALAPRLKPLVRGMESADSLAFDLHKWMYMPYEVGCALVRWPEQHRAAFVSPADYLAHLERGLPAGPIWFSEYGVQLSRGFRALKVWMSIKEHGVSKYGRLVAQNCEQAQYLSALVTASPELELMAPVPLNIVCFRFAPRGTDGGRLDKANEEILFGLQESGTAVPSSTRLGGRLALRVCICNHRTRREDLELLVREVIERGHKIMGESVRR</sequence>
<evidence type="ECO:0000256" key="3">
    <source>
        <dbReference type="ARBA" id="ARBA00022793"/>
    </source>
</evidence>
<reference evidence="10 11" key="1">
    <citation type="journal article" date="2019" name="Nat. Microbiol.">
        <title>Mediterranean grassland soil C-N compound turnover is dependent on rainfall and depth, and is mediated by genomically divergent microorganisms.</title>
        <authorList>
            <person name="Diamond S."/>
            <person name="Andeer P.F."/>
            <person name="Li Z."/>
            <person name="Crits-Christoph A."/>
            <person name="Burstein D."/>
            <person name="Anantharaman K."/>
            <person name="Lane K.R."/>
            <person name="Thomas B.C."/>
            <person name="Pan C."/>
            <person name="Northen T.R."/>
            <person name="Banfield J.F."/>
        </authorList>
    </citation>
    <scope>NUCLEOTIDE SEQUENCE [LARGE SCALE GENOMIC DNA]</scope>
    <source>
        <strain evidence="8">WS_4</strain>
        <strain evidence="9">WS_7</strain>
    </source>
</reference>
<dbReference type="PANTHER" id="PTHR11999:SF70">
    <property type="entry name" value="MIP05841P"/>
    <property type="match status" value="1"/>
</dbReference>
<dbReference type="GO" id="GO:0006520">
    <property type="term" value="P:amino acid metabolic process"/>
    <property type="evidence" value="ECO:0007669"/>
    <property type="project" value="InterPro"/>
</dbReference>
<dbReference type="AlphaFoldDB" id="A0A538TEG4"/>
<accession>A0A538TEG4</accession>
<proteinExistence type="inferred from homology"/>
<dbReference type="GO" id="GO:0016831">
    <property type="term" value="F:carboxy-lyase activity"/>
    <property type="evidence" value="ECO:0007669"/>
    <property type="project" value="UniProtKB-KW"/>
</dbReference>
<evidence type="ECO:0000256" key="7">
    <source>
        <dbReference type="RuleBase" id="RU000382"/>
    </source>
</evidence>
<dbReference type="Proteomes" id="UP000317366">
    <property type="component" value="Unassembled WGS sequence"/>
</dbReference>
<evidence type="ECO:0000256" key="5">
    <source>
        <dbReference type="ARBA" id="ARBA00023239"/>
    </source>
</evidence>
<dbReference type="Pfam" id="PF00282">
    <property type="entry name" value="Pyridoxal_deC"/>
    <property type="match status" value="1"/>
</dbReference>
<comment type="caution">
    <text evidence="9">The sequence shown here is derived from an EMBL/GenBank/DDBJ whole genome shotgun (WGS) entry which is preliminary data.</text>
</comment>
<gene>
    <name evidence="8" type="ORF">E6K74_12475</name>
    <name evidence="9" type="ORF">E6K77_08720</name>
</gene>
<evidence type="ECO:0000256" key="2">
    <source>
        <dbReference type="ARBA" id="ARBA00009533"/>
    </source>
</evidence>
<dbReference type="InterPro" id="IPR015422">
    <property type="entry name" value="PyrdxlP-dep_Trfase_small"/>
</dbReference>
<evidence type="ECO:0000313" key="11">
    <source>
        <dbReference type="Proteomes" id="UP000319829"/>
    </source>
</evidence>
<dbReference type="InterPro" id="IPR010977">
    <property type="entry name" value="Aromatic_deC"/>
</dbReference>
<evidence type="ECO:0000313" key="9">
    <source>
        <dbReference type="EMBL" id="TMQ62032.1"/>
    </source>
</evidence>
<comment type="cofactor">
    <cofactor evidence="1 6 7">
        <name>pyridoxal 5'-phosphate</name>
        <dbReference type="ChEBI" id="CHEBI:597326"/>
    </cofactor>
</comment>
<dbReference type="InterPro" id="IPR015424">
    <property type="entry name" value="PyrdxlP-dep_Trfase"/>
</dbReference>
<keyword evidence="5 7" id="KW-0456">Lyase</keyword>
<dbReference type="Gene3D" id="3.40.640.10">
    <property type="entry name" value="Type I PLP-dependent aspartate aminotransferase-like (Major domain)"/>
    <property type="match status" value="1"/>
</dbReference>
<dbReference type="InterPro" id="IPR002129">
    <property type="entry name" value="PyrdxlP-dep_de-COase"/>
</dbReference>
<dbReference type="Gene3D" id="1.20.1340.10">
    <property type="entry name" value="dopa decarboxylase, N-terminal domain"/>
    <property type="match status" value="1"/>
</dbReference>
<name>A0A538TEG4_UNCEI</name>
<dbReference type="Gene3D" id="3.90.1150.10">
    <property type="entry name" value="Aspartate Aminotransferase, domain 1"/>
    <property type="match status" value="1"/>
</dbReference>
<dbReference type="EMBL" id="VBOU01000104">
    <property type="protein sequence ID" value="TMQ52325.1"/>
    <property type="molecule type" value="Genomic_DNA"/>
</dbReference>
<feature type="modified residue" description="N6-(pyridoxal phosphate)lysine" evidence="6">
    <location>
        <position position="287"/>
    </location>
</feature>
<dbReference type="Proteomes" id="UP000319829">
    <property type="component" value="Unassembled WGS sequence"/>
</dbReference>
<organism evidence="9 10">
    <name type="scientific">Eiseniibacteriota bacterium</name>
    <dbReference type="NCBI Taxonomy" id="2212470"/>
    <lineage>
        <taxon>Bacteria</taxon>
        <taxon>Candidatus Eiseniibacteriota</taxon>
    </lineage>
</organism>
<dbReference type="PRINTS" id="PR00800">
    <property type="entry name" value="YHDCRBOXLASE"/>
</dbReference>
<protein>
    <submittedName>
        <fullName evidence="9">Amino acid decarboxylase</fullName>
    </submittedName>
</protein>
<dbReference type="PANTHER" id="PTHR11999">
    <property type="entry name" value="GROUP II PYRIDOXAL-5-PHOSPHATE DECARBOXYLASE"/>
    <property type="match status" value="1"/>
</dbReference>